<keyword evidence="2" id="KW-1185">Reference proteome</keyword>
<accession>A0AAW2YQW0</accession>
<dbReference type="Proteomes" id="UP001431209">
    <property type="component" value="Unassembled WGS sequence"/>
</dbReference>
<dbReference type="InterPro" id="IPR016024">
    <property type="entry name" value="ARM-type_fold"/>
</dbReference>
<reference evidence="1 2" key="1">
    <citation type="submission" date="2024-03" db="EMBL/GenBank/DDBJ databases">
        <title>The Acrasis kona genome and developmental transcriptomes reveal deep origins of eukaryotic multicellular pathways.</title>
        <authorList>
            <person name="Sheikh S."/>
            <person name="Fu C.-J."/>
            <person name="Brown M.W."/>
            <person name="Baldauf S.L."/>
        </authorList>
    </citation>
    <scope>NUCLEOTIDE SEQUENCE [LARGE SCALE GENOMIC DNA]</scope>
    <source>
        <strain evidence="1 2">ATCC MYA-3509</strain>
    </source>
</reference>
<gene>
    <name evidence="1" type="ORF">AKO1_007768</name>
</gene>
<dbReference type="AlphaFoldDB" id="A0AAW2YQW0"/>
<evidence type="ECO:0000313" key="1">
    <source>
        <dbReference type="EMBL" id="KAL0479530.1"/>
    </source>
</evidence>
<dbReference type="SUPFAM" id="SSF48371">
    <property type="entry name" value="ARM repeat"/>
    <property type="match status" value="1"/>
</dbReference>
<name>A0AAW2YQW0_9EUKA</name>
<evidence type="ECO:0000313" key="2">
    <source>
        <dbReference type="Proteomes" id="UP001431209"/>
    </source>
</evidence>
<sequence>MDKNSAETLPLWITSLQVHSYILKILLNFRKFGSLNDCFETNQFDFCGCYFHCTFEGFLNYTCSHIRAGGELEEDMCISAISLFETYIGEEDRVDSIAEIIPTMLSSTLVAMQYKSSSQEAEAYGDCSKDEAKPTIRYCAHSAISKLSNQHSKINFLLQCRFSELRQQNVDWFVIEPALYCLSFVFVDLFKIKSFFFDSIAYAMLMCKSAAIEPLLVCTCMRLLARRCFRLANYSDCSDALNVIIQNAHHDDHRVSFNAICSLRLIVESIWRQPMILEDVINSLSGISRCSITRGSCRNAREIVQILSKLCSDEAIINQYKTRIVNILKEIFQRMNVHHTAVGKFFDCLSFIVRYQDPFLFECIFPYVGECLHIIEKIVVDDDNNFINSDHTIKHCMNFLAVCLEYCNTDIIVTEPWLRVMNAVVLKSLSEGPKLMRRYSYRILGGMCERNLLNSDMINCNKEDFLFNSVIPCLISDISEQLVLSHASHFSSMTLGIVFYHEVCRSQSLINKFEDLFLAKTLSVCIKKLDVPDMNSAKNLLQYLSIVLLICKFISIYSVKVFATLNTSSCCKLVAESLLTGVLNQGEEVDCIIALNVILEQIVADAVRLNSEVHQTLVEIFENESELKTDVALYKRTEMIVKTCMIENKR</sequence>
<protein>
    <submittedName>
        <fullName evidence="1">Uncharacterized protein</fullName>
    </submittedName>
</protein>
<organism evidence="1 2">
    <name type="scientific">Acrasis kona</name>
    <dbReference type="NCBI Taxonomy" id="1008807"/>
    <lineage>
        <taxon>Eukaryota</taxon>
        <taxon>Discoba</taxon>
        <taxon>Heterolobosea</taxon>
        <taxon>Tetramitia</taxon>
        <taxon>Eutetramitia</taxon>
        <taxon>Acrasidae</taxon>
        <taxon>Acrasis</taxon>
    </lineage>
</organism>
<proteinExistence type="predicted"/>
<comment type="caution">
    <text evidence="1">The sequence shown here is derived from an EMBL/GenBank/DDBJ whole genome shotgun (WGS) entry which is preliminary data.</text>
</comment>
<dbReference type="EMBL" id="JAOPGA020000576">
    <property type="protein sequence ID" value="KAL0479530.1"/>
    <property type="molecule type" value="Genomic_DNA"/>
</dbReference>